<keyword evidence="2" id="KW-1185">Reference proteome</keyword>
<organism evidence="1 2">
    <name type="scientific">Camellia lanceoleosa</name>
    <dbReference type="NCBI Taxonomy" id="1840588"/>
    <lineage>
        <taxon>Eukaryota</taxon>
        <taxon>Viridiplantae</taxon>
        <taxon>Streptophyta</taxon>
        <taxon>Embryophyta</taxon>
        <taxon>Tracheophyta</taxon>
        <taxon>Spermatophyta</taxon>
        <taxon>Magnoliopsida</taxon>
        <taxon>eudicotyledons</taxon>
        <taxon>Gunneridae</taxon>
        <taxon>Pentapetalae</taxon>
        <taxon>asterids</taxon>
        <taxon>Ericales</taxon>
        <taxon>Theaceae</taxon>
        <taxon>Camellia</taxon>
    </lineage>
</organism>
<dbReference type="EMBL" id="CM045772">
    <property type="protein sequence ID" value="KAI7986469.1"/>
    <property type="molecule type" value="Genomic_DNA"/>
</dbReference>
<evidence type="ECO:0000313" key="1">
    <source>
        <dbReference type="EMBL" id="KAI7986469.1"/>
    </source>
</evidence>
<gene>
    <name evidence="1" type="ORF">LOK49_LG14G02113</name>
</gene>
<dbReference type="Proteomes" id="UP001060215">
    <property type="component" value="Chromosome 15"/>
</dbReference>
<sequence>MMMSEKRRARERRLYEASLSGTVQALEALLEEDTLILDKLSPTSSFDHDHETLLHIAALHGHSDFTEALLSRKPGLATELDSLLNSPVHLASSEATLTSYDSC</sequence>
<protein>
    <submittedName>
        <fullName evidence="1">Uncharacterized protein</fullName>
    </submittedName>
</protein>
<comment type="caution">
    <text evidence="1">The sequence shown here is derived from an EMBL/GenBank/DDBJ whole genome shotgun (WGS) entry which is preliminary data.</text>
</comment>
<name>A0ACC0FCQ7_9ERIC</name>
<reference evidence="1 2" key="1">
    <citation type="journal article" date="2022" name="Plant J.">
        <title>Chromosome-level genome of Camellia lanceoleosa provides a valuable resource for understanding genome evolution and self-incompatibility.</title>
        <authorList>
            <person name="Gong W."/>
            <person name="Xiao S."/>
            <person name="Wang L."/>
            <person name="Liao Z."/>
            <person name="Chang Y."/>
            <person name="Mo W."/>
            <person name="Hu G."/>
            <person name="Li W."/>
            <person name="Zhao G."/>
            <person name="Zhu H."/>
            <person name="Hu X."/>
            <person name="Ji K."/>
            <person name="Xiang X."/>
            <person name="Song Q."/>
            <person name="Yuan D."/>
            <person name="Jin S."/>
            <person name="Zhang L."/>
        </authorList>
    </citation>
    <scope>NUCLEOTIDE SEQUENCE [LARGE SCALE GENOMIC DNA]</scope>
    <source>
        <strain evidence="1">SQ_2022a</strain>
    </source>
</reference>
<accession>A0ACC0FCQ7</accession>
<evidence type="ECO:0000313" key="2">
    <source>
        <dbReference type="Proteomes" id="UP001060215"/>
    </source>
</evidence>
<proteinExistence type="predicted"/>